<dbReference type="Gene3D" id="3.90.700.10">
    <property type="entry name" value="Succinate dehydrogenase/fumarate reductase flavoprotein, catalytic domain"/>
    <property type="match status" value="1"/>
</dbReference>
<comment type="caution">
    <text evidence="7">The sequence shown here is derived from an EMBL/GenBank/DDBJ whole genome shotgun (WGS) entry which is preliminary data.</text>
</comment>
<dbReference type="Proteomes" id="UP000051487">
    <property type="component" value="Unassembled WGS sequence"/>
</dbReference>
<dbReference type="PANTHER" id="PTHR43400">
    <property type="entry name" value="FUMARATE REDUCTASE"/>
    <property type="match status" value="1"/>
</dbReference>
<dbReference type="SUPFAM" id="SSF51905">
    <property type="entry name" value="FAD/NAD(P)-binding domain"/>
    <property type="match status" value="1"/>
</dbReference>
<comment type="catalytic activity">
    <reaction evidence="4">
        <text>succinate + NAD(+) = fumarate + NADH + H(+)</text>
        <dbReference type="Rhea" id="RHEA:18281"/>
        <dbReference type="ChEBI" id="CHEBI:15378"/>
        <dbReference type="ChEBI" id="CHEBI:29806"/>
        <dbReference type="ChEBI" id="CHEBI:30031"/>
        <dbReference type="ChEBI" id="CHEBI:57540"/>
        <dbReference type="ChEBI" id="CHEBI:57945"/>
        <dbReference type="EC" id="1.3.1.6"/>
    </reaction>
</comment>
<comment type="similarity">
    <text evidence="4">Belongs to the FAD-dependent oxidoreductase 2 family. FRD/SDH subfamily.</text>
</comment>
<dbReference type="EC" id="1.3.1.6" evidence="4"/>
<dbReference type="InterPro" id="IPR027477">
    <property type="entry name" value="Succ_DH/fumarate_Rdtase_cat_sf"/>
</dbReference>
<name>A0AAN4T8U4_ASPLE</name>
<accession>A0AAN4T8U4</accession>
<sequence>MLKMATPPPVIVVGSGLAGLSAASTLISHHIPVQMLDRAPKPGGNSIKSSSGINGAGTKFQVTDDSADIFFQDTLKSAGDAFNRASSDERARREKLISTLASRSADAVHWLVDGKGVELSRVAQLGGHSVPRTHRGAGRDPPGFSIVGTLLKELKGEELFTLQSGARVTRVVKEGECVKGVEYVTVEGGGGQQGKVQTQTQTHTLDGPIIFATGGFAGDSRGMLARYRPDLANFPSTNEAREGTQPILEAVGASVVDMDCVQVHPTGFVDRKDPAALVKILAAEMLRGEGGILLNGDGSRFVNELETRQQVVDAIVKSTPRMETSTRQWDVTLVLDGSSAAAAGSHMDFYVAKGLMQKMTVGELDLPAVKTLQEYGDVVSGKKKDPFGRKSFGHWKLTEVMPEHEVYTGQVTPVIHFTMGGVVIDEHGRVIGAEGTPIEGLWAAGEVTGGLHGQNRLGGSSLLECVVFGRIAGNEAAAWHKEHYPAAPPLSDDTRSRASSSAQGHA</sequence>
<keyword evidence="3 4" id="KW-0560">Oxidoreductase</keyword>
<reference evidence="7 8" key="1">
    <citation type="submission" date="2015-11" db="EMBL/GenBank/DDBJ databases">
        <title>Aspergillus lentulus strain IFM 54703T.</title>
        <authorList>
            <person name="Kusuya Y."/>
            <person name="Sakai K."/>
            <person name="Kamei K."/>
            <person name="Takahashi H."/>
            <person name="Yaguchi T."/>
        </authorList>
    </citation>
    <scope>NUCLEOTIDE SEQUENCE [LARGE SCALE GENOMIC DNA]</scope>
    <source>
        <strain evidence="7 8">IFM 54703</strain>
    </source>
</reference>
<comment type="cofactor">
    <cofactor evidence="4">
        <name>FAD</name>
        <dbReference type="ChEBI" id="CHEBI:57692"/>
    </cofactor>
    <text evidence="4">Binds 1 FAD per monomer.</text>
</comment>
<proteinExistence type="inferred from homology"/>
<keyword evidence="2 4" id="KW-0274">FAD</keyword>
<dbReference type="SUPFAM" id="SSF56425">
    <property type="entry name" value="Succinate dehydrogenase/fumarate reductase flavoprotein, catalytic domain"/>
    <property type="match status" value="1"/>
</dbReference>
<dbReference type="NCBIfam" id="TIGR01813">
    <property type="entry name" value="flavo_cyto_c"/>
    <property type="match status" value="1"/>
</dbReference>
<dbReference type="InterPro" id="IPR036188">
    <property type="entry name" value="FAD/NAD-bd_sf"/>
</dbReference>
<dbReference type="InterPro" id="IPR003953">
    <property type="entry name" value="FAD-dep_OxRdtase_2_FAD-bd"/>
</dbReference>
<protein>
    <recommendedName>
        <fullName evidence="4">Fumarate reductase</fullName>
        <ecNumber evidence="4">1.3.1.6</ecNumber>
    </recommendedName>
</protein>
<evidence type="ECO:0000259" key="6">
    <source>
        <dbReference type="Pfam" id="PF00890"/>
    </source>
</evidence>
<evidence type="ECO:0000256" key="2">
    <source>
        <dbReference type="ARBA" id="ARBA00022827"/>
    </source>
</evidence>
<evidence type="ECO:0000256" key="4">
    <source>
        <dbReference type="RuleBase" id="RU366062"/>
    </source>
</evidence>
<dbReference type="AlphaFoldDB" id="A0AAN4T8U4"/>
<dbReference type="Pfam" id="PF00890">
    <property type="entry name" value="FAD_binding_2"/>
    <property type="match status" value="1"/>
</dbReference>
<feature type="domain" description="FAD-dependent oxidoreductase 2 FAD-binding" evidence="6">
    <location>
        <begin position="10"/>
        <end position="462"/>
    </location>
</feature>
<evidence type="ECO:0000256" key="3">
    <source>
        <dbReference type="ARBA" id="ARBA00023002"/>
    </source>
</evidence>
<dbReference type="EMBL" id="BCLY01000005">
    <property type="protein sequence ID" value="GAQ05765.1"/>
    <property type="molecule type" value="Genomic_DNA"/>
</dbReference>
<gene>
    <name evidence="7" type="ORF">ALT_3086</name>
</gene>
<comment type="function">
    <text evidence="4">Irreversibly catalyzes the reduction of fumarate to succinate.</text>
</comment>
<evidence type="ECO:0000313" key="7">
    <source>
        <dbReference type="EMBL" id="GAQ05765.1"/>
    </source>
</evidence>
<dbReference type="GO" id="GO:0016156">
    <property type="term" value="F:fumarate reductase (NADH) activity"/>
    <property type="evidence" value="ECO:0007669"/>
    <property type="project" value="UniProtKB-EC"/>
</dbReference>
<dbReference type="GO" id="GO:0010181">
    <property type="term" value="F:FMN binding"/>
    <property type="evidence" value="ECO:0007669"/>
    <property type="project" value="InterPro"/>
</dbReference>
<dbReference type="PANTHER" id="PTHR43400:SF12">
    <property type="entry name" value="FUMARATE REDUCTASE"/>
    <property type="match status" value="1"/>
</dbReference>
<evidence type="ECO:0000256" key="5">
    <source>
        <dbReference type="SAM" id="MobiDB-lite"/>
    </source>
</evidence>
<dbReference type="InterPro" id="IPR050315">
    <property type="entry name" value="FAD-oxidoreductase_2"/>
</dbReference>
<organism evidence="7 8">
    <name type="scientific">Aspergillus lentulus</name>
    <dbReference type="NCBI Taxonomy" id="293939"/>
    <lineage>
        <taxon>Eukaryota</taxon>
        <taxon>Fungi</taxon>
        <taxon>Dikarya</taxon>
        <taxon>Ascomycota</taxon>
        <taxon>Pezizomycotina</taxon>
        <taxon>Eurotiomycetes</taxon>
        <taxon>Eurotiomycetidae</taxon>
        <taxon>Eurotiales</taxon>
        <taxon>Aspergillaceae</taxon>
        <taxon>Aspergillus</taxon>
        <taxon>Aspergillus subgen. Fumigati</taxon>
    </lineage>
</organism>
<evidence type="ECO:0000313" key="8">
    <source>
        <dbReference type="Proteomes" id="UP000051487"/>
    </source>
</evidence>
<dbReference type="Gene3D" id="3.50.50.60">
    <property type="entry name" value="FAD/NAD(P)-binding domain"/>
    <property type="match status" value="1"/>
</dbReference>
<feature type="compositionally biased region" description="Low complexity" evidence="5">
    <location>
        <begin position="497"/>
        <end position="506"/>
    </location>
</feature>
<dbReference type="InterPro" id="IPR010960">
    <property type="entry name" value="Flavocytochrome_c"/>
</dbReference>
<feature type="region of interest" description="Disordered" evidence="5">
    <location>
        <begin position="484"/>
        <end position="506"/>
    </location>
</feature>
<evidence type="ECO:0000256" key="1">
    <source>
        <dbReference type="ARBA" id="ARBA00022630"/>
    </source>
</evidence>
<keyword evidence="1 4" id="KW-0285">Flavoprotein</keyword>